<protein>
    <recommendedName>
        <fullName evidence="3">Tr-type G domain-containing protein</fullName>
    </recommendedName>
</protein>
<keyword evidence="1" id="KW-0547">Nucleotide-binding</keyword>
<dbReference type="InterPro" id="IPR027417">
    <property type="entry name" value="P-loop_NTPase"/>
</dbReference>
<organism evidence="4">
    <name type="scientific">marine sediment metagenome</name>
    <dbReference type="NCBI Taxonomy" id="412755"/>
    <lineage>
        <taxon>unclassified sequences</taxon>
        <taxon>metagenomes</taxon>
        <taxon>ecological metagenomes</taxon>
    </lineage>
</organism>
<evidence type="ECO:0000256" key="2">
    <source>
        <dbReference type="ARBA" id="ARBA00023134"/>
    </source>
</evidence>
<dbReference type="Gene3D" id="3.40.50.300">
    <property type="entry name" value="P-loop containing nucleotide triphosphate hydrolases"/>
    <property type="match status" value="1"/>
</dbReference>
<evidence type="ECO:0000259" key="3">
    <source>
        <dbReference type="PROSITE" id="PS51722"/>
    </source>
</evidence>
<dbReference type="GO" id="GO:0005525">
    <property type="term" value="F:GTP binding"/>
    <property type="evidence" value="ECO:0007669"/>
    <property type="project" value="UniProtKB-KW"/>
</dbReference>
<feature type="domain" description="Tr-type G" evidence="3">
    <location>
        <begin position="5"/>
        <end position="210"/>
    </location>
</feature>
<dbReference type="NCBIfam" id="TIGR00231">
    <property type="entry name" value="small_GTP"/>
    <property type="match status" value="1"/>
</dbReference>
<comment type="caution">
    <text evidence="4">The sequence shown here is derived from an EMBL/GenBank/DDBJ whole genome shotgun (WGS) entry which is preliminary data.</text>
</comment>
<dbReference type="PROSITE" id="PS51722">
    <property type="entry name" value="G_TR_2"/>
    <property type="match status" value="1"/>
</dbReference>
<dbReference type="PRINTS" id="PR00315">
    <property type="entry name" value="ELONGATNFCT"/>
</dbReference>
<dbReference type="Pfam" id="PF00009">
    <property type="entry name" value="GTP_EFTU"/>
    <property type="match status" value="1"/>
</dbReference>
<feature type="non-terminal residue" evidence="4">
    <location>
        <position position="210"/>
    </location>
</feature>
<gene>
    <name evidence="4" type="ORF">S06H3_49803</name>
</gene>
<dbReference type="EMBL" id="BARV01031480">
    <property type="protein sequence ID" value="GAI38115.1"/>
    <property type="molecule type" value="Genomic_DNA"/>
</dbReference>
<proteinExistence type="predicted"/>
<dbReference type="AlphaFoldDB" id="X1PGG5"/>
<dbReference type="GO" id="GO:0003924">
    <property type="term" value="F:GTPase activity"/>
    <property type="evidence" value="ECO:0007669"/>
    <property type="project" value="InterPro"/>
</dbReference>
<sequence>MVNTGDIRNIVLLGHGGSGKTSLAEAILHKTGATNRLGSVDDRTSICDYYDEEKQHQHSIASAIVHAQHAGKLINIIDTPGYPDFIGPAIKAIPAAETAVIVISAAAGIETNTRKLFELATEAGMPFVFVVNKIDAENIDLPELIKSIRETFDSQCRCANLPAADNASVIDCVENEAGNSPLADVAKAHTELLESAIEADDELMESYLAS</sequence>
<dbReference type="GO" id="GO:0032790">
    <property type="term" value="P:ribosome disassembly"/>
    <property type="evidence" value="ECO:0007669"/>
    <property type="project" value="TreeGrafter"/>
</dbReference>
<dbReference type="PANTHER" id="PTHR43261">
    <property type="entry name" value="TRANSLATION ELONGATION FACTOR G-RELATED"/>
    <property type="match status" value="1"/>
</dbReference>
<reference evidence="4" key="1">
    <citation type="journal article" date="2014" name="Front. Microbiol.">
        <title>High frequency of phylogenetically diverse reductive dehalogenase-homologous genes in deep subseafloor sedimentary metagenomes.</title>
        <authorList>
            <person name="Kawai M."/>
            <person name="Futagami T."/>
            <person name="Toyoda A."/>
            <person name="Takaki Y."/>
            <person name="Nishi S."/>
            <person name="Hori S."/>
            <person name="Arai W."/>
            <person name="Tsubouchi T."/>
            <person name="Morono Y."/>
            <person name="Uchiyama I."/>
            <person name="Ito T."/>
            <person name="Fujiyama A."/>
            <person name="Inagaki F."/>
            <person name="Takami H."/>
        </authorList>
    </citation>
    <scope>NUCLEOTIDE SEQUENCE</scope>
    <source>
        <strain evidence="4">Expedition CK06-06</strain>
    </source>
</reference>
<dbReference type="InterPro" id="IPR005225">
    <property type="entry name" value="Small_GTP-bd"/>
</dbReference>
<name>X1PGG5_9ZZZZ</name>
<dbReference type="InterPro" id="IPR000795">
    <property type="entry name" value="T_Tr_GTP-bd_dom"/>
</dbReference>
<evidence type="ECO:0000256" key="1">
    <source>
        <dbReference type="ARBA" id="ARBA00022741"/>
    </source>
</evidence>
<dbReference type="SUPFAM" id="SSF52540">
    <property type="entry name" value="P-loop containing nucleoside triphosphate hydrolases"/>
    <property type="match status" value="1"/>
</dbReference>
<dbReference type="PANTHER" id="PTHR43261:SF6">
    <property type="entry name" value="ELONGATION FACTOR G-LIKE PROTEIN"/>
    <property type="match status" value="1"/>
</dbReference>
<accession>X1PGG5</accession>
<evidence type="ECO:0000313" key="4">
    <source>
        <dbReference type="EMBL" id="GAI38115.1"/>
    </source>
</evidence>
<keyword evidence="2" id="KW-0342">GTP-binding</keyword>